<dbReference type="NCBIfam" id="TIGR03467">
    <property type="entry name" value="HpnE"/>
    <property type="match status" value="1"/>
</dbReference>
<dbReference type="EMBL" id="UOFR01000007">
    <property type="protein sequence ID" value="VAW90874.1"/>
    <property type="molecule type" value="Genomic_DNA"/>
</dbReference>
<dbReference type="InterPro" id="IPR002937">
    <property type="entry name" value="Amino_oxidase"/>
</dbReference>
<accession>A0A3B1AAY1</accession>
<reference evidence="2" key="1">
    <citation type="submission" date="2018-06" db="EMBL/GenBank/DDBJ databases">
        <authorList>
            <person name="Zhirakovskaya E."/>
        </authorList>
    </citation>
    <scope>NUCLEOTIDE SEQUENCE</scope>
</reference>
<gene>
    <name evidence="2" type="ORF">MNBD_GAMMA21-608</name>
</gene>
<proteinExistence type="predicted"/>
<evidence type="ECO:0000259" key="1">
    <source>
        <dbReference type="Pfam" id="PF01593"/>
    </source>
</evidence>
<dbReference type="GO" id="GO:0016491">
    <property type="term" value="F:oxidoreductase activity"/>
    <property type="evidence" value="ECO:0007669"/>
    <property type="project" value="UniProtKB-KW"/>
</dbReference>
<dbReference type="InterPro" id="IPR036188">
    <property type="entry name" value="FAD/NAD-bd_sf"/>
</dbReference>
<dbReference type="PANTHER" id="PTHR42923">
    <property type="entry name" value="PROTOPORPHYRINOGEN OXIDASE"/>
    <property type="match status" value="1"/>
</dbReference>
<organism evidence="2">
    <name type="scientific">hydrothermal vent metagenome</name>
    <dbReference type="NCBI Taxonomy" id="652676"/>
    <lineage>
        <taxon>unclassified sequences</taxon>
        <taxon>metagenomes</taxon>
        <taxon>ecological metagenomes</taxon>
    </lineage>
</organism>
<dbReference type="InterPro" id="IPR017830">
    <property type="entry name" value="SQase_HpnE"/>
</dbReference>
<name>A0A3B1AAY1_9ZZZZ</name>
<dbReference type="Pfam" id="PF01593">
    <property type="entry name" value="Amino_oxidase"/>
    <property type="match status" value="1"/>
</dbReference>
<dbReference type="AlphaFoldDB" id="A0A3B1AAY1"/>
<evidence type="ECO:0000313" key="2">
    <source>
        <dbReference type="EMBL" id="VAW90874.1"/>
    </source>
</evidence>
<protein>
    <submittedName>
        <fullName evidence="2">Phytoene desaturase, pro-zeta-carotene producing</fullName>
        <ecNumber evidence="2">1.-.-.-</ecNumber>
    </submittedName>
</protein>
<dbReference type="PANTHER" id="PTHR42923:SF47">
    <property type="entry name" value="BLR3003 PROTEIN"/>
    <property type="match status" value="1"/>
</dbReference>
<dbReference type="EC" id="1.-.-.-" evidence="2"/>
<feature type="domain" description="Amine oxidase" evidence="1">
    <location>
        <begin position="18"/>
        <end position="437"/>
    </location>
</feature>
<keyword evidence="2" id="KW-0560">Oxidoreductase</keyword>
<dbReference type="InterPro" id="IPR050464">
    <property type="entry name" value="Zeta_carotene_desat/Oxidored"/>
</dbReference>
<dbReference type="Gene3D" id="3.50.50.60">
    <property type="entry name" value="FAD/NAD(P)-binding domain"/>
    <property type="match status" value="1"/>
</dbReference>
<sequence>MQNNKPEKSVIIVGGGWAGLTCATELVRLGYKITLLESARQLGGRARRIAFDDQSVDNGQHIFIGAYRETFSLLKSLNISLTNTLDRRPLNLLFQYCGGKKFNLRLPALITPLNLFVGLLSAKGFSMKDKMRALVFGLKLFSNSLFQENDISVSELLNKERQTENNIKALWEPLCLASLNTPIDEASARVFVRVLHDTFCRSQKDADMIIPKVDLGILLPDPASDFIEQHGGTIHLSKRVTSININQRHITDVSCDNETFKADHVVLALPPHACLPLIKDHPALHDIAYNLNSFSYNPIVTAYVKYPASVRPNQPIQAMLGTTSQWVISRDVAGQPGLIAVVISGPGPHMQLDNEQLEVTIKSELANCFPHWPQADSIKIIREKRATYSCRVGIDLLRPDNKTRINGLWLAGDYTKTFYPATIESAVLSGKHTAEQINLT</sequence>
<dbReference type="SUPFAM" id="SSF51905">
    <property type="entry name" value="FAD/NAD(P)-binding domain"/>
    <property type="match status" value="1"/>
</dbReference>